<protein>
    <recommendedName>
        <fullName evidence="2">DUF5672 domain-containing protein</fullName>
    </recommendedName>
</protein>
<dbReference type="STRING" id="1399860.A0A2C5X984"/>
<organism evidence="3 4">
    <name type="scientific">Ophiocordyceps australis</name>
    <dbReference type="NCBI Taxonomy" id="1399860"/>
    <lineage>
        <taxon>Eukaryota</taxon>
        <taxon>Fungi</taxon>
        <taxon>Dikarya</taxon>
        <taxon>Ascomycota</taxon>
        <taxon>Pezizomycotina</taxon>
        <taxon>Sordariomycetes</taxon>
        <taxon>Hypocreomycetidae</taxon>
        <taxon>Hypocreales</taxon>
        <taxon>Ophiocordycipitaceae</taxon>
        <taxon>Ophiocordyceps</taxon>
    </lineage>
</organism>
<dbReference type="AlphaFoldDB" id="A0A2C5X984"/>
<reference evidence="3 4" key="1">
    <citation type="submission" date="2017-06" db="EMBL/GenBank/DDBJ databases">
        <title>Ant-infecting Ophiocordyceps genomes reveal a high diversity of potential behavioral manipulation genes and a possible major role for enterotoxins.</title>
        <authorList>
            <person name="De Bekker C."/>
            <person name="Evans H.C."/>
            <person name="Brachmann A."/>
            <person name="Hughes D.P."/>
        </authorList>
    </citation>
    <scope>NUCLEOTIDE SEQUENCE [LARGE SCALE GENOMIC DNA]</scope>
    <source>
        <strain evidence="3 4">Map64</strain>
    </source>
</reference>
<dbReference type="InterPro" id="IPR043729">
    <property type="entry name" value="DUF5672"/>
</dbReference>
<evidence type="ECO:0000259" key="2">
    <source>
        <dbReference type="Pfam" id="PF18922"/>
    </source>
</evidence>
<accession>A0A2C5X984</accession>
<comment type="caution">
    <text evidence="3">The sequence shown here is derived from an EMBL/GenBank/DDBJ whole genome shotgun (WGS) entry which is preliminary data.</text>
</comment>
<dbReference type="EMBL" id="NJET01000068">
    <property type="protein sequence ID" value="PHH62559.1"/>
    <property type="molecule type" value="Genomic_DNA"/>
</dbReference>
<evidence type="ECO:0000313" key="3">
    <source>
        <dbReference type="EMBL" id="PHH62559.1"/>
    </source>
</evidence>
<dbReference type="OrthoDB" id="10025998at2759"/>
<feature type="region of interest" description="Disordered" evidence="1">
    <location>
        <begin position="368"/>
        <end position="395"/>
    </location>
</feature>
<feature type="compositionally biased region" description="Pro residues" evidence="1">
    <location>
        <begin position="382"/>
        <end position="395"/>
    </location>
</feature>
<evidence type="ECO:0000313" key="4">
    <source>
        <dbReference type="Proteomes" id="UP000226192"/>
    </source>
</evidence>
<gene>
    <name evidence="3" type="ORF">CDD81_6874</name>
</gene>
<sequence length="395" mass="44113">MAVLNATSFLAKTRARLLLVVTLALTWWLACLGRQYRPLLASRLQQARLQMPKVWLKWHSSASPQDCHGHLNASKVVMLIEPRPLPHLVPLLMHMVAVAPPDWRFLFIGSQWSTYSVGRAPAVRHHTADAKLAVLQLPDPWSIESPEAVSRLLTDLRFYDEFLPDVEWLLRFEHDCILCANSPRSLDDWLEWSWAGTPRQDGGFSGAGGLSLRRVSAIRRVLGFQERHNNSEPEDEWFGKRLLVMPGERVATGLDGALAVENVLIDKPMGYCIRDGGAHLDPSVWNSPEVRKGVFDYCPELALIADMKLERERCPDDDKQGGRAEVVRTGQVAKVVVDIDSGMQQHQVAETDGQVGKVVFDVGAGMQQQPAEADRQGSLILPPQPPPPLQIQPHI</sequence>
<dbReference type="Proteomes" id="UP000226192">
    <property type="component" value="Unassembled WGS sequence"/>
</dbReference>
<evidence type="ECO:0000256" key="1">
    <source>
        <dbReference type="SAM" id="MobiDB-lite"/>
    </source>
</evidence>
<name>A0A2C5X984_9HYPO</name>
<proteinExistence type="predicted"/>
<keyword evidence="4" id="KW-1185">Reference proteome</keyword>
<dbReference type="Pfam" id="PF18922">
    <property type="entry name" value="DUF5672"/>
    <property type="match status" value="1"/>
</dbReference>
<feature type="domain" description="DUF5672" evidence="2">
    <location>
        <begin position="132"/>
        <end position="252"/>
    </location>
</feature>